<dbReference type="SUPFAM" id="SSF53448">
    <property type="entry name" value="Nucleotide-diphospho-sugar transferases"/>
    <property type="match status" value="1"/>
</dbReference>
<gene>
    <name evidence="1" type="ORF">ERS686654_01142</name>
</gene>
<protein>
    <recommendedName>
        <fullName evidence="3">Glycosyl transferase</fullName>
    </recommendedName>
</protein>
<dbReference type="AlphaFoldDB" id="A0A0S4S347"/>
<name>A0A0S4S347_CAMHY</name>
<dbReference type="EMBL" id="FAVB01000002">
    <property type="protein sequence ID" value="CUU80049.1"/>
    <property type="molecule type" value="Genomic_DNA"/>
</dbReference>
<evidence type="ECO:0000313" key="1">
    <source>
        <dbReference type="EMBL" id="CUU80049.1"/>
    </source>
</evidence>
<comment type="caution">
    <text evidence="1">The sequence shown here is derived from an EMBL/GenBank/DDBJ whole genome shotgun (WGS) entry which is preliminary data.</text>
</comment>
<proteinExistence type="predicted"/>
<evidence type="ECO:0000313" key="2">
    <source>
        <dbReference type="Proteomes" id="UP000052237"/>
    </source>
</evidence>
<organism evidence="1 2">
    <name type="scientific">Campylobacter hyointestinalis subsp. hyointestinalis</name>
    <dbReference type="NCBI Taxonomy" id="91352"/>
    <lineage>
        <taxon>Bacteria</taxon>
        <taxon>Pseudomonadati</taxon>
        <taxon>Campylobacterota</taxon>
        <taxon>Epsilonproteobacteria</taxon>
        <taxon>Campylobacterales</taxon>
        <taxon>Campylobacteraceae</taxon>
        <taxon>Campylobacter</taxon>
    </lineage>
</organism>
<keyword evidence="2" id="KW-1185">Reference proteome</keyword>
<reference evidence="1 2" key="1">
    <citation type="submission" date="2015-11" db="EMBL/GenBank/DDBJ databases">
        <authorList>
            <consortium name="Pathogen Informatics"/>
        </authorList>
    </citation>
    <scope>NUCLEOTIDE SEQUENCE [LARGE SCALE GENOMIC DNA]</scope>
    <source>
        <strain evidence="1 2">006A-0059</strain>
    </source>
</reference>
<dbReference type="Proteomes" id="UP000052237">
    <property type="component" value="Unassembled WGS sequence"/>
</dbReference>
<sequence>MYNYCTLFDSFYLTRGLAMYESLKKHSLEFHLFIFAFDDESGLILNSLDLTNVTIIGLKEFENKELLELKKHRKIAEYCWTCTPFVIDYCIKKYNLKSCTYLDADLYFFANPNVLIDEMLNSSVLITEHRYTPIYDQSATSGIYCVQFMTFKNDLNGLKALHWWKNACLDWCYDRLEEGKFGDQKYLDDWNERFEGVHVLKNIGGGVAPWNIQQYIFLKEKNKVIGIQKSDFYKFDLIFYHFHGLKFLENDNVELGNYILKKTDLKFIYKPYLETISAINQDLKLKNLFESQNKLSNIKFNCKILLKNIKRMLKKSYNIYKQDYILGL</sequence>
<dbReference type="RefSeq" id="WP_059435148.1">
    <property type="nucleotide sequence ID" value="NZ_FAVB01000002.1"/>
</dbReference>
<dbReference type="InterPro" id="IPR029044">
    <property type="entry name" value="Nucleotide-diphossugar_trans"/>
</dbReference>
<evidence type="ECO:0008006" key="3">
    <source>
        <dbReference type="Google" id="ProtNLM"/>
    </source>
</evidence>
<accession>A0A0S4S347</accession>